<evidence type="ECO:0000259" key="2">
    <source>
        <dbReference type="Pfam" id="PF11760"/>
    </source>
</evidence>
<dbReference type="InterPro" id="IPR002750">
    <property type="entry name" value="CobE/GbiG_C"/>
</dbReference>
<dbReference type="RefSeq" id="WP_083804685.1">
    <property type="nucleotide sequence ID" value="NZ_DAITXA010000003.1"/>
</dbReference>
<proteinExistence type="predicted"/>
<dbReference type="AlphaFoldDB" id="A0A7K4AGD2"/>
<dbReference type="InterPro" id="IPR038029">
    <property type="entry name" value="GbiG_N_sf"/>
</dbReference>
<dbReference type="Proteomes" id="UP000544742">
    <property type="component" value="Unassembled WGS sequence"/>
</dbReference>
<dbReference type="PANTHER" id="PTHR37477">
    <property type="entry name" value="COBALT-PRECORRIN-5A HYDROLASE"/>
    <property type="match status" value="1"/>
</dbReference>
<dbReference type="GO" id="GO:0043779">
    <property type="term" value="F:cobalt-precorrin-5A acetaldehyde-lyase activity"/>
    <property type="evidence" value="ECO:0007669"/>
    <property type="project" value="UniProtKB-EC"/>
</dbReference>
<dbReference type="EC" id="3.7.1.12" evidence="3"/>
<protein>
    <submittedName>
        <fullName evidence="3">Cobalt-precorrin 5A hydrolase</fullName>
        <ecNumber evidence="3">3.7.1.12</ecNumber>
    </submittedName>
</protein>
<dbReference type="InterPro" id="IPR021744">
    <property type="entry name" value="CbiG_N"/>
</dbReference>
<dbReference type="Pfam" id="PF11760">
    <property type="entry name" value="CbiG_N"/>
    <property type="match status" value="1"/>
</dbReference>
<organism evidence="3 4">
    <name type="scientific">Methanothrix soehngenii</name>
    <name type="common">Methanosaeta concilii</name>
    <dbReference type="NCBI Taxonomy" id="2223"/>
    <lineage>
        <taxon>Archaea</taxon>
        <taxon>Methanobacteriati</taxon>
        <taxon>Methanobacteriota</taxon>
        <taxon>Stenosarchaea group</taxon>
        <taxon>Methanomicrobia</taxon>
        <taxon>Methanotrichales</taxon>
        <taxon>Methanotrichaceae</taxon>
        <taxon>Methanothrix</taxon>
    </lineage>
</organism>
<accession>A0A7K4AGD2</accession>
<name>A0A7K4AGD2_METSH</name>
<gene>
    <name evidence="3" type="primary">cbiG</name>
    <name evidence="3" type="ORF">GX426_02980</name>
</gene>
<dbReference type="InterPro" id="IPR036518">
    <property type="entry name" value="CobE/GbiG_C_sf"/>
</dbReference>
<dbReference type="NCBIfam" id="NF004465">
    <property type="entry name" value="PRK05788.1-3"/>
    <property type="match status" value="1"/>
</dbReference>
<dbReference type="Pfam" id="PF01890">
    <property type="entry name" value="CbiG_C"/>
    <property type="match status" value="1"/>
</dbReference>
<dbReference type="PANTHER" id="PTHR37477:SF1">
    <property type="entry name" value="COBALT-PRECORRIN-5A HYDROLASE"/>
    <property type="match status" value="1"/>
</dbReference>
<evidence type="ECO:0000313" key="3">
    <source>
        <dbReference type="EMBL" id="NLJ22058.1"/>
    </source>
</evidence>
<sequence length="287" mass="31226">MVFPRDRDKGERIARALSDRYQSTLVLYEEERMKRLLEKYDLLVAIMAVGIVTRSLCRHLQDKWRDRPVVAVDSALSCAVPVVGGHHGANDLALLLAERMGLYPAITTATDASGRPCLESVAGRLKADIVNKSSSKSINLAFLTEDVPILRLKGPKILLVDEDVAVLKAKGLVLGVGARKGVSSEEVLQAIDQALAESGRKREDIAFLATAWLKKEEEGLLEAAKSLDREIVFLSREELNSQKPSTPSRAEDLGLAGVAEPAVLALAKRLILPKKAYGRVTVAIGEN</sequence>
<dbReference type="Gene3D" id="3.30.420.180">
    <property type="entry name" value="CobE/GbiG C-terminal domain"/>
    <property type="match status" value="1"/>
</dbReference>
<dbReference type="SUPFAM" id="SSF159664">
    <property type="entry name" value="CobE/GbiG C-terminal domain-like"/>
    <property type="match status" value="1"/>
</dbReference>
<feature type="domain" description="CobE/GbiG C-terminal" evidence="1">
    <location>
        <begin position="172"/>
        <end position="284"/>
    </location>
</feature>
<dbReference type="Gene3D" id="3.40.50.11220">
    <property type="match status" value="1"/>
</dbReference>
<keyword evidence="3" id="KW-0378">Hydrolase</keyword>
<evidence type="ECO:0000259" key="1">
    <source>
        <dbReference type="Pfam" id="PF01890"/>
    </source>
</evidence>
<reference evidence="3 4" key="1">
    <citation type="journal article" date="2020" name="Biotechnol. Biofuels">
        <title>New insights from the biogas microbiome by comprehensive genome-resolved metagenomics of nearly 1600 species originating from multiple anaerobic digesters.</title>
        <authorList>
            <person name="Campanaro S."/>
            <person name="Treu L."/>
            <person name="Rodriguez-R L.M."/>
            <person name="Kovalovszki A."/>
            <person name="Ziels R.M."/>
            <person name="Maus I."/>
            <person name="Zhu X."/>
            <person name="Kougias P.G."/>
            <person name="Basile A."/>
            <person name="Luo G."/>
            <person name="Schluter A."/>
            <person name="Konstantinidis K.T."/>
            <person name="Angelidaki I."/>
        </authorList>
    </citation>
    <scope>NUCLEOTIDE SEQUENCE [LARGE SCALE GENOMIC DNA]</scope>
    <source>
        <strain evidence="3">AS27yjCOA_157</strain>
    </source>
</reference>
<comment type="caution">
    <text evidence="3">The sequence shown here is derived from an EMBL/GenBank/DDBJ whole genome shotgun (WGS) entry which is preliminary data.</text>
</comment>
<dbReference type="GO" id="GO:0009236">
    <property type="term" value="P:cobalamin biosynthetic process"/>
    <property type="evidence" value="ECO:0007669"/>
    <property type="project" value="InterPro"/>
</dbReference>
<dbReference type="SUPFAM" id="SSF159672">
    <property type="entry name" value="CbiG N-terminal domain-like"/>
    <property type="match status" value="1"/>
</dbReference>
<feature type="domain" description="Cobalamin synthesis G N-terminal" evidence="2">
    <location>
        <begin position="33"/>
        <end position="111"/>
    </location>
</feature>
<dbReference type="InterPro" id="IPR052553">
    <property type="entry name" value="CbiG_hydrolase"/>
</dbReference>
<dbReference type="EMBL" id="JAAYUN010000055">
    <property type="protein sequence ID" value="NLJ22058.1"/>
    <property type="molecule type" value="Genomic_DNA"/>
</dbReference>
<evidence type="ECO:0000313" key="4">
    <source>
        <dbReference type="Proteomes" id="UP000544742"/>
    </source>
</evidence>